<proteinExistence type="inferred from homology"/>
<dbReference type="RefSeq" id="WP_132212447.1">
    <property type="nucleotide sequence ID" value="NZ_SLWN01000010.1"/>
</dbReference>
<feature type="region of interest" description="Disordered" evidence="6">
    <location>
        <begin position="1"/>
        <end position="38"/>
    </location>
</feature>
<keyword evidence="3" id="KW-0456">Lyase</keyword>
<dbReference type="EMBL" id="SLWN01000010">
    <property type="protein sequence ID" value="TCO22341.1"/>
    <property type="molecule type" value="Genomic_DNA"/>
</dbReference>
<sequence>MTSLDREEERDVDTNSTSTDRWKTLDFGPPPSDVAEPESPVLVDYLSGDRVAVITLNRPHADNAITTEMGARLTEVVETIAVRPAVRVVILTGAGEKAFSVGSDLRQRKSMTKEDWLRQRQDFDRTLYTVRQLRKPIFAAVNGIAYGGGSELAQSTDFIIAADTATFGQPEAMLGLAAGGGSPVFLPRLLPPGKALQMLMTGDPITARDAYRLGMVNEIYPQAELINAAHRIAEKIASNSPTAVQAVKRAVQLGQGQPTEQAIAIMMEAHWRSAVHPDRVEGIGAFNEGREPTFQDPDY</sequence>
<evidence type="ECO:0000256" key="3">
    <source>
        <dbReference type="ARBA" id="ARBA00023239"/>
    </source>
</evidence>
<dbReference type="PANTHER" id="PTHR11941:SF54">
    <property type="entry name" value="ENOYL-COA HYDRATASE, MITOCHONDRIAL"/>
    <property type="match status" value="1"/>
</dbReference>
<dbReference type="PANTHER" id="PTHR11941">
    <property type="entry name" value="ENOYL-COA HYDRATASE-RELATED"/>
    <property type="match status" value="1"/>
</dbReference>
<reference evidence="7 8" key="1">
    <citation type="journal article" date="2015" name="Stand. Genomic Sci.">
        <title>Genomic Encyclopedia of Bacterial and Archaeal Type Strains, Phase III: the genomes of soil and plant-associated and newly described type strains.</title>
        <authorList>
            <person name="Whitman W.B."/>
            <person name="Woyke T."/>
            <person name="Klenk H.P."/>
            <person name="Zhou Y."/>
            <person name="Lilburn T.G."/>
            <person name="Beck B.J."/>
            <person name="De Vos P."/>
            <person name="Vandamme P."/>
            <person name="Eisen J.A."/>
            <person name="Garrity G."/>
            <person name="Hugenholtz P."/>
            <person name="Kyrpides N.C."/>
        </authorList>
    </citation>
    <scope>NUCLEOTIDE SEQUENCE [LARGE SCALE GENOMIC DNA]</scope>
    <source>
        <strain evidence="7 8">VKM Ac-2572</strain>
    </source>
</reference>
<dbReference type="InterPro" id="IPR029045">
    <property type="entry name" value="ClpP/crotonase-like_dom_sf"/>
</dbReference>
<comment type="caution">
    <text evidence="7">The sequence shown here is derived from an EMBL/GenBank/DDBJ whole genome shotgun (WGS) entry which is preliminary data.</text>
</comment>
<dbReference type="GO" id="GO:0006635">
    <property type="term" value="P:fatty acid beta-oxidation"/>
    <property type="evidence" value="ECO:0007669"/>
    <property type="project" value="TreeGrafter"/>
</dbReference>
<evidence type="ECO:0000256" key="5">
    <source>
        <dbReference type="ARBA" id="ARBA00023717"/>
    </source>
</evidence>
<evidence type="ECO:0000256" key="6">
    <source>
        <dbReference type="SAM" id="MobiDB-lite"/>
    </source>
</evidence>
<evidence type="ECO:0000256" key="4">
    <source>
        <dbReference type="ARBA" id="ARBA00023709"/>
    </source>
</evidence>
<dbReference type="InterPro" id="IPR001753">
    <property type="entry name" value="Enoyl-CoA_hydra/iso"/>
</dbReference>
<dbReference type="AlphaFoldDB" id="A0A4R2H823"/>
<dbReference type="EC" id="4.2.1.17" evidence="2"/>
<protein>
    <recommendedName>
        <fullName evidence="2">enoyl-CoA hydratase</fullName>
        <ecNumber evidence="2">4.2.1.17</ecNumber>
    </recommendedName>
</protein>
<name>A0A4R2H823_9ACTN</name>
<dbReference type="OrthoDB" id="4470569at2"/>
<keyword evidence="8" id="KW-1185">Reference proteome</keyword>
<dbReference type="Proteomes" id="UP000294508">
    <property type="component" value="Unassembled WGS sequence"/>
</dbReference>
<accession>A0A4R2H823</accession>
<dbReference type="SUPFAM" id="SSF52096">
    <property type="entry name" value="ClpP/crotonase"/>
    <property type="match status" value="1"/>
</dbReference>
<evidence type="ECO:0000313" key="8">
    <source>
        <dbReference type="Proteomes" id="UP000294508"/>
    </source>
</evidence>
<dbReference type="Gene3D" id="3.90.226.10">
    <property type="entry name" value="2-enoyl-CoA Hydratase, Chain A, domain 1"/>
    <property type="match status" value="1"/>
</dbReference>
<dbReference type="Pfam" id="PF00378">
    <property type="entry name" value="ECH_1"/>
    <property type="match status" value="1"/>
</dbReference>
<dbReference type="FunFam" id="3.90.226.10:FF:000009">
    <property type="entry name" value="Carnitinyl-CoA dehydratase"/>
    <property type="match status" value="1"/>
</dbReference>
<feature type="compositionally biased region" description="Basic and acidic residues" evidence="6">
    <location>
        <begin position="1"/>
        <end position="13"/>
    </location>
</feature>
<organism evidence="7 8">
    <name type="scientific">Kribbella steppae</name>
    <dbReference type="NCBI Taxonomy" id="2512223"/>
    <lineage>
        <taxon>Bacteria</taxon>
        <taxon>Bacillati</taxon>
        <taxon>Actinomycetota</taxon>
        <taxon>Actinomycetes</taxon>
        <taxon>Propionibacteriales</taxon>
        <taxon>Kribbellaceae</taxon>
        <taxon>Kribbella</taxon>
    </lineage>
</organism>
<comment type="catalytic activity">
    <reaction evidence="5">
        <text>a 4-saturated-(3S)-3-hydroxyacyl-CoA = a (3E)-enoyl-CoA + H2O</text>
        <dbReference type="Rhea" id="RHEA:20724"/>
        <dbReference type="ChEBI" id="CHEBI:15377"/>
        <dbReference type="ChEBI" id="CHEBI:58521"/>
        <dbReference type="ChEBI" id="CHEBI:137480"/>
        <dbReference type="EC" id="4.2.1.17"/>
    </reaction>
</comment>
<evidence type="ECO:0000313" key="7">
    <source>
        <dbReference type="EMBL" id="TCO22341.1"/>
    </source>
</evidence>
<evidence type="ECO:0000256" key="2">
    <source>
        <dbReference type="ARBA" id="ARBA00012076"/>
    </source>
</evidence>
<evidence type="ECO:0000256" key="1">
    <source>
        <dbReference type="ARBA" id="ARBA00005254"/>
    </source>
</evidence>
<comment type="similarity">
    <text evidence="1">Belongs to the enoyl-CoA hydratase/isomerase family.</text>
</comment>
<dbReference type="CDD" id="cd06558">
    <property type="entry name" value="crotonase-like"/>
    <property type="match status" value="1"/>
</dbReference>
<gene>
    <name evidence="7" type="ORF">EV652_110327</name>
</gene>
<dbReference type="GO" id="GO:0004300">
    <property type="term" value="F:enoyl-CoA hydratase activity"/>
    <property type="evidence" value="ECO:0007669"/>
    <property type="project" value="UniProtKB-EC"/>
</dbReference>
<comment type="catalytic activity">
    <reaction evidence="4">
        <text>a (3S)-3-hydroxyacyl-CoA = a (2E)-enoyl-CoA + H2O</text>
        <dbReference type="Rhea" id="RHEA:16105"/>
        <dbReference type="ChEBI" id="CHEBI:15377"/>
        <dbReference type="ChEBI" id="CHEBI:57318"/>
        <dbReference type="ChEBI" id="CHEBI:58856"/>
        <dbReference type="EC" id="4.2.1.17"/>
    </reaction>
</comment>